<keyword evidence="1" id="KW-0732">Signal</keyword>
<accession>A0A816K4U1</accession>
<evidence type="ECO:0000256" key="1">
    <source>
        <dbReference type="SAM" id="SignalP"/>
    </source>
</evidence>
<dbReference type="SUPFAM" id="SSF50386">
    <property type="entry name" value="STI-like"/>
    <property type="match status" value="1"/>
</dbReference>
<dbReference type="PROSITE" id="PS00283">
    <property type="entry name" value="SOYBEAN_KUNITZ"/>
    <property type="match status" value="1"/>
</dbReference>
<sequence length="227" mass="25115">MNPMFYFLLVSTAVLAATAKAGEPVVDTDGNLISNGSYYAVPVSHYEAGPKPKTGKDSSKSFFQIKKPGGLLRGYKFVYCGGDKSCYEFGMVVDRYGYSRLAPSNMPFRFVFLYLISSLRFHGDLFHDSSLAFSPSRTDRSIRRGILLRADQTGVSLDTAASGDSKYKKQDDKVIYGRRAPSGGQRVEEGGRVEDHAKWTTNIVDEKVDMFAFGVLVLEVITSRRAV</sequence>
<evidence type="ECO:0000313" key="2">
    <source>
        <dbReference type="EMBL" id="CAF1910248.1"/>
    </source>
</evidence>
<name>A0A816K4U1_BRANA</name>
<dbReference type="GO" id="GO:0004866">
    <property type="term" value="F:endopeptidase inhibitor activity"/>
    <property type="evidence" value="ECO:0007669"/>
    <property type="project" value="InterPro"/>
</dbReference>
<protein>
    <submittedName>
        <fullName evidence="2">(rape) hypothetical protein</fullName>
    </submittedName>
</protein>
<dbReference type="PANTHER" id="PTHR33107">
    <property type="entry name" value="KUNITZ TRYPSIN INHIBITOR 2"/>
    <property type="match status" value="1"/>
</dbReference>
<dbReference type="InterPro" id="IPR011065">
    <property type="entry name" value="Kunitz_inhibitor_STI-like_sf"/>
</dbReference>
<dbReference type="AlphaFoldDB" id="A0A816K4U1"/>
<feature type="signal peptide" evidence="1">
    <location>
        <begin position="1"/>
        <end position="21"/>
    </location>
</feature>
<dbReference type="Pfam" id="PF00197">
    <property type="entry name" value="Kunitz_legume"/>
    <property type="match status" value="1"/>
</dbReference>
<gene>
    <name evidence="2" type="ORF">DARMORV10_C02P30880.1</name>
</gene>
<dbReference type="PANTHER" id="PTHR33107:SF60">
    <property type="entry name" value="BNAANNG20090D PROTEIN"/>
    <property type="match status" value="1"/>
</dbReference>
<dbReference type="Proteomes" id="UP001295469">
    <property type="component" value="Chromosome C02"/>
</dbReference>
<proteinExistence type="predicted"/>
<dbReference type="InterPro" id="IPR002160">
    <property type="entry name" value="Prot_inh_Kunz-lg"/>
</dbReference>
<dbReference type="EMBL" id="HG994366">
    <property type="protein sequence ID" value="CAF1910248.1"/>
    <property type="molecule type" value="Genomic_DNA"/>
</dbReference>
<reference evidence="2" key="1">
    <citation type="submission" date="2021-01" db="EMBL/GenBank/DDBJ databases">
        <authorList>
            <consortium name="Genoscope - CEA"/>
            <person name="William W."/>
        </authorList>
    </citation>
    <scope>NUCLEOTIDE SEQUENCE</scope>
</reference>
<organism evidence="2">
    <name type="scientific">Brassica napus</name>
    <name type="common">Rape</name>
    <dbReference type="NCBI Taxonomy" id="3708"/>
    <lineage>
        <taxon>Eukaryota</taxon>
        <taxon>Viridiplantae</taxon>
        <taxon>Streptophyta</taxon>
        <taxon>Embryophyta</taxon>
        <taxon>Tracheophyta</taxon>
        <taxon>Spermatophyta</taxon>
        <taxon>Magnoliopsida</taxon>
        <taxon>eudicotyledons</taxon>
        <taxon>Gunneridae</taxon>
        <taxon>Pentapetalae</taxon>
        <taxon>rosids</taxon>
        <taxon>malvids</taxon>
        <taxon>Brassicales</taxon>
        <taxon>Brassicaceae</taxon>
        <taxon>Brassiceae</taxon>
        <taxon>Brassica</taxon>
    </lineage>
</organism>
<feature type="chain" id="PRO_5032928047" evidence="1">
    <location>
        <begin position="22"/>
        <end position="227"/>
    </location>
</feature>
<dbReference type="Gene3D" id="2.80.10.50">
    <property type="match status" value="1"/>
</dbReference>